<evidence type="ECO:0000313" key="6">
    <source>
        <dbReference type="EMBL" id="ETN19903.1"/>
    </source>
</evidence>
<accession>W2R3E8</accession>
<dbReference type="Pfam" id="PF02902">
    <property type="entry name" value="Peptidase_C48"/>
    <property type="match status" value="1"/>
</dbReference>
<dbReference type="InterPro" id="IPR003653">
    <property type="entry name" value="Peptidase_C48_C"/>
</dbReference>
<evidence type="ECO:0000256" key="4">
    <source>
        <dbReference type="SAM" id="MobiDB-lite"/>
    </source>
</evidence>
<dbReference type="GO" id="GO:0006508">
    <property type="term" value="P:proteolysis"/>
    <property type="evidence" value="ECO:0007669"/>
    <property type="project" value="UniProtKB-KW"/>
</dbReference>
<evidence type="ECO:0000313" key="7">
    <source>
        <dbReference type="Proteomes" id="UP000018817"/>
    </source>
</evidence>
<feature type="domain" description="Ubiquitin-like protease family profile" evidence="5">
    <location>
        <begin position="344"/>
        <end position="432"/>
    </location>
</feature>
<dbReference type="STRING" id="761204.W2R3E8"/>
<evidence type="ECO:0000259" key="5">
    <source>
        <dbReference type="Pfam" id="PF02902"/>
    </source>
</evidence>
<dbReference type="EMBL" id="KI669564">
    <property type="protein sequence ID" value="ETN19903.1"/>
    <property type="molecule type" value="Genomic_DNA"/>
</dbReference>
<keyword evidence="2" id="KW-0645">Protease</keyword>
<dbReference type="Proteomes" id="UP000018817">
    <property type="component" value="Unassembled WGS sequence"/>
</dbReference>
<proteinExistence type="inferred from homology"/>
<dbReference type="OMA" id="XEELLEL"/>
<feature type="compositionally biased region" description="Polar residues" evidence="4">
    <location>
        <begin position="52"/>
        <end position="78"/>
    </location>
</feature>
<dbReference type="InterPro" id="IPR038765">
    <property type="entry name" value="Papain-like_cys_pep_sf"/>
</dbReference>
<dbReference type="GeneID" id="20173228"/>
<evidence type="ECO:0000256" key="1">
    <source>
        <dbReference type="ARBA" id="ARBA00005234"/>
    </source>
</evidence>
<name>W2R3E8_PHYN3</name>
<dbReference type="AlphaFoldDB" id="W2R3E8"/>
<feature type="region of interest" description="Disordered" evidence="4">
    <location>
        <begin position="38"/>
        <end position="86"/>
    </location>
</feature>
<protein>
    <recommendedName>
        <fullName evidence="5">Ubiquitin-like protease family profile domain-containing protein</fullName>
    </recommendedName>
</protein>
<comment type="similarity">
    <text evidence="1">Belongs to the peptidase C48 family.</text>
</comment>
<evidence type="ECO:0000256" key="3">
    <source>
        <dbReference type="ARBA" id="ARBA00022801"/>
    </source>
</evidence>
<dbReference type="Gene3D" id="3.40.395.10">
    <property type="entry name" value="Adenoviral Proteinase, Chain A"/>
    <property type="match status" value="1"/>
</dbReference>
<dbReference type="SUPFAM" id="SSF54001">
    <property type="entry name" value="Cysteine proteinases"/>
    <property type="match status" value="1"/>
</dbReference>
<evidence type="ECO:0000256" key="2">
    <source>
        <dbReference type="ARBA" id="ARBA00022670"/>
    </source>
</evidence>
<organism evidence="6 7">
    <name type="scientific">Phytophthora nicotianae (strain INRA-310)</name>
    <name type="common">Phytophthora parasitica</name>
    <dbReference type="NCBI Taxonomy" id="761204"/>
    <lineage>
        <taxon>Eukaryota</taxon>
        <taxon>Sar</taxon>
        <taxon>Stramenopiles</taxon>
        <taxon>Oomycota</taxon>
        <taxon>Peronosporomycetes</taxon>
        <taxon>Peronosporales</taxon>
        <taxon>Peronosporaceae</taxon>
        <taxon>Phytophthora</taxon>
    </lineage>
</organism>
<reference evidence="6 7" key="2">
    <citation type="submission" date="2013-11" db="EMBL/GenBank/DDBJ databases">
        <title>The Genome Sequence of Phytophthora parasitica INRA-310.</title>
        <authorList>
            <consortium name="The Broad Institute Genomics Platform"/>
            <person name="Russ C."/>
            <person name="Tyler B."/>
            <person name="Panabieres F."/>
            <person name="Shan W."/>
            <person name="Tripathy S."/>
            <person name="Grunwald N."/>
            <person name="Machado M."/>
            <person name="Johnson C.S."/>
            <person name="Arredondo F."/>
            <person name="Hong C."/>
            <person name="Coffey M."/>
            <person name="Young S.K."/>
            <person name="Zeng Q."/>
            <person name="Gargeya S."/>
            <person name="Fitzgerald M."/>
            <person name="Abouelleil A."/>
            <person name="Alvarado L."/>
            <person name="Chapman S.B."/>
            <person name="Gainer-Dewar J."/>
            <person name="Goldberg J."/>
            <person name="Griggs A."/>
            <person name="Gujja S."/>
            <person name="Hansen M."/>
            <person name="Howarth C."/>
            <person name="Imamovic A."/>
            <person name="Ireland A."/>
            <person name="Larimer J."/>
            <person name="McCowan C."/>
            <person name="Murphy C."/>
            <person name="Pearson M."/>
            <person name="Poon T.W."/>
            <person name="Priest M."/>
            <person name="Roberts A."/>
            <person name="Saif S."/>
            <person name="Shea T."/>
            <person name="Sykes S."/>
            <person name="Wortman J."/>
            <person name="Nusbaum C."/>
            <person name="Birren B."/>
        </authorList>
    </citation>
    <scope>NUCLEOTIDE SEQUENCE [LARGE SCALE GENOMIC DNA]</scope>
    <source>
        <strain evidence="6 7">INRA-310</strain>
    </source>
</reference>
<reference evidence="7" key="1">
    <citation type="submission" date="2011-12" db="EMBL/GenBank/DDBJ databases">
        <authorList>
            <consortium name="The Broad Institute Genome Sequencing Platform"/>
            <person name="Russ C."/>
            <person name="Tyler B."/>
            <person name="Panabieres F."/>
            <person name="Shan W."/>
            <person name="Tripathy S."/>
            <person name="Grunwald N."/>
            <person name="Machado M."/>
            <person name="Young S.K."/>
            <person name="Zeng Q."/>
            <person name="Gargeya S."/>
            <person name="Fitzgerald M."/>
            <person name="Haas B."/>
            <person name="Abouelleil A."/>
            <person name="Alvarado L."/>
            <person name="Arachchi H.M."/>
            <person name="Berlin A."/>
            <person name="Chapman S.B."/>
            <person name="Gearin G."/>
            <person name="Goldberg J."/>
            <person name="Griggs A."/>
            <person name="Gujja S."/>
            <person name="Hansen M."/>
            <person name="Heiman D."/>
            <person name="Howarth C."/>
            <person name="Larimer J."/>
            <person name="Lui A."/>
            <person name="MacDonald P.J.P."/>
            <person name="McCowen C."/>
            <person name="Montmayeur A."/>
            <person name="Murphy C."/>
            <person name="Neiman D."/>
            <person name="Pearson M."/>
            <person name="Priest M."/>
            <person name="Roberts A."/>
            <person name="Saif S."/>
            <person name="Shea T."/>
            <person name="Sisk P."/>
            <person name="Stolte C."/>
            <person name="Sykes S."/>
            <person name="Wortman J."/>
            <person name="Nusbaum C."/>
            <person name="Birren B."/>
        </authorList>
    </citation>
    <scope>NUCLEOTIDE SEQUENCE [LARGE SCALE GENOMIC DNA]</scope>
    <source>
        <strain evidence="7">INRA-310</strain>
    </source>
</reference>
<gene>
    <name evidence="6" type="ORF">PPTG_03028</name>
</gene>
<dbReference type="VEuPathDB" id="FungiDB:PPTG_03028"/>
<dbReference type="GO" id="GO:0008234">
    <property type="term" value="F:cysteine-type peptidase activity"/>
    <property type="evidence" value="ECO:0007669"/>
    <property type="project" value="InterPro"/>
</dbReference>
<sequence>MHEFTGLNLPTTVDFAGLSQVSSVGDVTLSQLPFGESGADILDSEPPKETVTVLSQESGDVETESSATPKMSSTQESITFAPPPKRKGLCRRAEKLKAGAEEMQEAKKLRAEIAEERKTRSVKLAEMTILSGPYSRYTAKPLVDKLNLPPVEVQGAFDIRRFNVGQAVPVIRAIPQLEKIKGALDTMAAKNKTDELARWDDYGFATYGQLKLMTDVVQAKNNFALVEATMAWVDTVDFHVASIVHPFKDTEDVTKDTHKHTVDNMNLGSWYAGRHVQLGCEFLDFRENLWLHTGSIIGGLLLLRETYESVGIVNPRFHDFDHPDQKTRTAKAYGATASGTKRVISVINLGNHWGAFFVNVETTTCYLFDPLQLKSNLSTLKKAVATVVEPMLGITDQLSYEAITGCLQKDSSSCGIWCLVVLELLLFGANPENWGDYWSDSMYDVVGYLRMRYLHKVISLERRLSVTFDNVE</sequence>
<dbReference type="OrthoDB" id="112490at2759"/>
<keyword evidence="3" id="KW-0378">Hydrolase</keyword>
<dbReference type="RefSeq" id="XP_008893940.1">
    <property type="nucleotide sequence ID" value="XM_008895692.1"/>
</dbReference>